<dbReference type="GO" id="GO:0006228">
    <property type="term" value="P:UTP biosynthetic process"/>
    <property type="evidence" value="ECO:0007669"/>
    <property type="project" value="UniProtKB-UniRule"/>
</dbReference>
<dbReference type="RefSeq" id="WP_316414662.1">
    <property type="nucleotide sequence ID" value="NZ_AP027080.1"/>
</dbReference>
<feature type="binding site" evidence="12 13">
    <location>
        <position position="104"/>
    </location>
    <ligand>
        <name>ATP</name>
        <dbReference type="ChEBI" id="CHEBI:30616"/>
    </ligand>
</feature>
<comment type="catalytic activity">
    <reaction evidence="12">
        <text>a ribonucleoside 5'-diphosphate + ATP = a ribonucleoside 5'-triphosphate + ADP</text>
        <dbReference type="Rhea" id="RHEA:18113"/>
        <dbReference type="ChEBI" id="CHEBI:30616"/>
        <dbReference type="ChEBI" id="CHEBI:57930"/>
        <dbReference type="ChEBI" id="CHEBI:61557"/>
        <dbReference type="ChEBI" id="CHEBI:456216"/>
        <dbReference type="EC" id="2.7.4.6"/>
    </reaction>
</comment>
<dbReference type="GO" id="GO:0004550">
    <property type="term" value="F:nucleoside diphosphate kinase activity"/>
    <property type="evidence" value="ECO:0007669"/>
    <property type="project" value="UniProtKB-UniRule"/>
</dbReference>
<feature type="binding site" evidence="12 13">
    <location>
        <position position="87"/>
    </location>
    <ligand>
        <name>ATP</name>
        <dbReference type="ChEBI" id="CHEBI:30616"/>
    </ligand>
</feature>
<evidence type="ECO:0000256" key="13">
    <source>
        <dbReference type="PROSITE-ProRule" id="PRU00706"/>
    </source>
</evidence>
<dbReference type="Gene3D" id="3.30.70.141">
    <property type="entry name" value="Nucleoside diphosphate kinase-like domain"/>
    <property type="match status" value="1"/>
</dbReference>
<comment type="function">
    <text evidence="12">Major role in the synthesis of nucleoside triphosphates other than ATP. The ATP gamma phosphate is transferred to the NDP beta phosphate via a ping-pong mechanism, using a phosphorylated active-site intermediate.</text>
</comment>
<dbReference type="PROSITE" id="PS00469">
    <property type="entry name" value="NDPK"/>
    <property type="match status" value="1"/>
</dbReference>
<dbReference type="SUPFAM" id="SSF54919">
    <property type="entry name" value="Nucleoside diphosphate kinase, NDK"/>
    <property type="match status" value="1"/>
</dbReference>
<keyword evidence="6 12" id="KW-0479">Metal-binding</keyword>
<dbReference type="KEGG" id="msil:METEAL_09330"/>
<evidence type="ECO:0000256" key="9">
    <source>
        <dbReference type="ARBA" id="ARBA00022840"/>
    </source>
</evidence>
<dbReference type="GO" id="GO:0005737">
    <property type="term" value="C:cytoplasm"/>
    <property type="evidence" value="ECO:0007669"/>
    <property type="project" value="UniProtKB-SubCell"/>
</dbReference>
<dbReference type="InterPro" id="IPR001564">
    <property type="entry name" value="Nucleoside_diP_kinase"/>
</dbReference>
<evidence type="ECO:0000313" key="17">
    <source>
        <dbReference type="EMBL" id="BDU71759.1"/>
    </source>
</evidence>
<evidence type="ECO:0000256" key="6">
    <source>
        <dbReference type="ARBA" id="ARBA00022723"/>
    </source>
</evidence>
<feature type="binding site" evidence="12 13">
    <location>
        <position position="114"/>
    </location>
    <ligand>
        <name>ATP</name>
        <dbReference type="ChEBI" id="CHEBI:30616"/>
    </ligand>
</feature>
<keyword evidence="10 12" id="KW-0460">Magnesium</keyword>
<keyword evidence="7 12" id="KW-0547">Nucleotide-binding</keyword>
<keyword evidence="9 12" id="KW-0067">ATP-binding</keyword>
<feature type="binding site" evidence="12 13">
    <location>
        <position position="59"/>
    </location>
    <ligand>
        <name>ATP</name>
        <dbReference type="ChEBI" id="CHEBI:30616"/>
    </ligand>
</feature>
<protein>
    <recommendedName>
        <fullName evidence="12 15">Nucleoside diphosphate kinase</fullName>
        <shortName evidence="12">NDK</shortName>
        <shortName evidence="12">NDP kinase</shortName>
        <ecNumber evidence="12 15">2.7.4.6</ecNumber>
    </recommendedName>
    <alternativeName>
        <fullName evidence="12">Nucleoside-2-P kinase</fullName>
    </alternativeName>
</protein>
<sequence>MSIEQTFGIIKPNAVQDGNIGNILSAIEKAGFTLRGMRMARLTPELCRGFYAEHVHKGFYPELEAFMTEGPVVLLCLEGENAILRWRELMGATDPAKAAEGTLRKLYGQNMGRNATHGSDSPDSAAREVSYFFSAFDRI</sequence>
<keyword evidence="4 12" id="KW-0597">Phosphoprotein</keyword>
<organism evidence="17 18">
    <name type="scientific">Mesoterricola silvestris</name>
    <dbReference type="NCBI Taxonomy" id="2927979"/>
    <lineage>
        <taxon>Bacteria</taxon>
        <taxon>Pseudomonadati</taxon>
        <taxon>Acidobacteriota</taxon>
        <taxon>Holophagae</taxon>
        <taxon>Holophagales</taxon>
        <taxon>Holophagaceae</taxon>
        <taxon>Mesoterricola</taxon>
    </lineage>
</organism>
<comment type="catalytic activity">
    <reaction evidence="12 15">
        <text>a 2'-deoxyribonucleoside 5'-diphosphate + ATP = a 2'-deoxyribonucleoside 5'-triphosphate + ADP</text>
        <dbReference type="Rhea" id="RHEA:44640"/>
        <dbReference type="ChEBI" id="CHEBI:30616"/>
        <dbReference type="ChEBI" id="CHEBI:61560"/>
        <dbReference type="ChEBI" id="CHEBI:73316"/>
        <dbReference type="ChEBI" id="CHEBI:456216"/>
        <dbReference type="EC" id="2.7.4.6"/>
    </reaction>
</comment>
<gene>
    <name evidence="12 17" type="primary">ndk</name>
    <name evidence="17" type="ORF">METEAL_09330</name>
</gene>
<dbReference type="CDD" id="cd04413">
    <property type="entry name" value="NDPk_I"/>
    <property type="match status" value="1"/>
</dbReference>
<name>A0AA48GL32_9BACT</name>
<dbReference type="GO" id="GO:0046872">
    <property type="term" value="F:metal ion binding"/>
    <property type="evidence" value="ECO:0007669"/>
    <property type="project" value="UniProtKB-KW"/>
</dbReference>
<evidence type="ECO:0000256" key="10">
    <source>
        <dbReference type="ARBA" id="ARBA00022842"/>
    </source>
</evidence>
<accession>A0AA48GL32</accession>
<dbReference type="GO" id="GO:0006183">
    <property type="term" value="P:GTP biosynthetic process"/>
    <property type="evidence" value="ECO:0007669"/>
    <property type="project" value="UniProtKB-UniRule"/>
</dbReference>
<dbReference type="AlphaFoldDB" id="A0AA48GL32"/>
<evidence type="ECO:0000256" key="7">
    <source>
        <dbReference type="ARBA" id="ARBA00022741"/>
    </source>
</evidence>
<dbReference type="FunFam" id="3.30.70.141:FF:000017">
    <property type="entry name" value="Nucleoside diphosphate kinase"/>
    <property type="match status" value="1"/>
</dbReference>
<proteinExistence type="inferred from homology"/>
<evidence type="ECO:0000313" key="18">
    <source>
        <dbReference type="Proteomes" id="UP001238179"/>
    </source>
</evidence>
<feature type="active site" description="Pros-phosphohistidine intermediate" evidence="12 13">
    <location>
        <position position="117"/>
    </location>
</feature>
<dbReference type="PANTHER" id="PTHR46161">
    <property type="entry name" value="NUCLEOSIDE DIPHOSPHATE KINASE"/>
    <property type="match status" value="1"/>
</dbReference>
<evidence type="ECO:0000256" key="15">
    <source>
        <dbReference type="RuleBase" id="RU004013"/>
    </source>
</evidence>
<feature type="binding site" evidence="12 13">
    <location>
        <position position="93"/>
    </location>
    <ligand>
        <name>ATP</name>
        <dbReference type="ChEBI" id="CHEBI:30616"/>
    </ligand>
</feature>
<keyword evidence="3 12" id="KW-0963">Cytoplasm</keyword>
<reference evidence="18" key="1">
    <citation type="journal article" date="2023" name="Int. J. Syst. Evol. Microbiol.">
        <title>Mesoterricola silvestris gen. nov., sp. nov., Mesoterricola sediminis sp. nov., Geothrix oryzae sp. nov., Geothrix edaphica sp. nov., Geothrix rubra sp. nov., and Geothrix limicola sp. nov., six novel members of Acidobacteriota isolated from soils.</title>
        <authorList>
            <person name="Itoh H."/>
            <person name="Sugisawa Y."/>
            <person name="Mise K."/>
            <person name="Xu Z."/>
            <person name="Kuniyasu M."/>
            <person name="Ushijima N."/>
            <person name="Kawano K."/>
            <person name="Kobayashi E."/>
            <person name="Shiratori Y."/>
            <person name="Masuda Y."/>
            <person name="Senoo K."/>
        </authorList>
    </citation>
    <scope>NUCLEOTIDE SEQUENCE [LARGE SCALE GENOMIC DNA]</scope>
    <source>
        <strain evidence="18">W79</strain>
    </source>
</reference>
<evidence type="ECO:0000256" key="8">
    <source>
        <dbReference type="ARBA" id="ARBA00022777"/>
    </source>
</evidence>
<dbReference type="NCBIfam" id="NF001908">
    <property type="entry name" value="PRK00668.1"/>
    <property type="match status" value="1"/>
</dbReference>
<comment type="cofactor">
    <cofactor evidence="1 12">
        <name>Mg(2+)</name>
        <dbReference type="ChEBI" id="CHEBI:18420"/>
    </cofactor>
</comment>
<evidence type="ECO:0000256" key="2">
    <source>
        <dbReference type="ARBA" id="ARBA00008142"/>
    </source>
</evidence>
<dbReference type="Pfam" id="PF00334">
    <property type="entry name" value="NDK"/>
    <property type="match status" value="1"/>
</dbReference>
<keyword evidence="8 12" id="KW-0418">Kinase</keyword>
<evidence type="ECO:0000256" key="3">
    <source>
        <dbReference type="ARBA" id="ARBA00022490"/>
    </source>
</evidence>
<feature type="domain" description="Nucleoside diphosphate kinase-like" evidence="16">
    <location>
        <begin position="3"/>
        <end position="137"/>
    </location>
</feature>
<evidence type="ECO:0000259" key="16">
    <source>
        <dbReference type="SMART" id="SM00562"/>
    </source>
</evidence>
<dbReference type="PANTHER" id="PTHR46161:SF3">
    <property type="entry name" value="NUCLEOSIDE DIPHOSPHATE KINASE DDB_G0292928-RELATED"/>
    <property type="match status" value="1"/>
</dbReference>
<feature type="binding site" evidence="12 13">
    <location>
        <position position="11"/>
    </location>
    <ligand>
        <name>ATP</name>
        <dbReference type="ChEBI" id="CHEBI:30616"/>
    </ligand>
</feature>
<evidence type="ECO:0000256" key="4">
    <source>
        <dbReference type="ARBA" id="ARBA00022553"/>
    </source>
</evidence>
<keyword evidence="5 12" id="KW-0808">Transferase</keyword>
<comment type="subcellular location">
    <subcellularLocation>
        <location evidence="12">Cytoplasm</location>
    </subcellularLocation>
</comment>
<keyword evidence="18" id="KW-1185">Reference proteome</keyword>
<evidence type="ECO:0000256" key="14">
    <source>
        <dbReference type="RuleBase" id="RU004011"/>
    </source>
</evidence>
<evidence type="ECO:0000256" key="11">
    <source>
        <dbReference type="ARBA" id="ARBA00023080"/>
    </source>
</evidence>
<dbReference type="SMART" id="SM00562">
    <property type="entry name" value="NDK"/>
    <property type="match status" value="1"/>
</dbReference>
<keyword evidence="11 12" id="KW-0546">Nucleotide metabolism</keyword>
<dbReference type="InterPro" id="IPR034907">
    <property type="entry name" value="NDK-like_dom"/>
</dbReference>
<dbReference type="GO" id="GO:0005524">
    <property type="term" value="F:ATP binding"/>
    <property type="evidence" value="ECO:0007669"/>
    <property type="project" value="UniProtKB-UniRule"/>
</dbReference>
<evidence type="ECO:0000256" key="1">
    <source>
        <dbReference type="ARBA" id="ARBA00001946"/>
    </source>
</evidence>
<evidence type="ECO:0000256" key="5">
    <source>
        <dbReference type="ARBA" id="ARBA00022679"/>
    </source>
</evidence>
<dbReference type="EC" id="2.7.4.6" evidence="12 15"/>
<comment type="similarity">
    <text evidence="2 12 13 14">Belongs to the NDK family.</text>
</comment>
<dbReference type="InterPro" id="IPR036850">
    <property type="entry name" value="NDK-like_dom_sf"/>
</dbReference>
<dbReference type="HAMAP" id="MF_00451">
    <property type="entry name" value="NDP_kinase"/>
    <property type="match status" value="1"/>
</dbReference>
<dbReference type="Proteomes" id="UP001238179">
    <property type="component" value="Chromosome"/>
</dbReference>
<dbReference type="EMBL" id="AP027080">
    <property type="protein sequence ID" value="BDU71759.1"/>
    <property type="molecule type" value="Genomic_DNA"/>
</dbReference>
<dbReference type="PRINTS" id="PR01243">
    <property type="entry name" value="NUCDPKINASE"/>
</dbReference>
<dbReference type="PROSITE" id="PS51374">
    <property type="entry name" value="NDPK_LIKE"/>
    <property type="match status" value="1"/>
</dbReference>
<dbReference type="GO" id="GO:0006241">
    <property type="term" value="P:CTP biosynthetic process"/>
    <property type="evidence" value="ECO:0007669"/>
    <property type="project" value="UniProtKB-UniRule"/>
</dbReference>
<evidence type="ECO:0000256" key="12">
    <source>
        <dbReference type="HAMAP-Rule" id="MF_00451"/>
    </source>
</evidence>
<dbReference type="InterPro" id="IPR023005">
    <property type="entry name" value="Nucleoside_diP_kinase_AS"/>
</dbReference>
<comment type="subunit">
    <text evidence="12">Homotetramer.</text>
</comment>